<accession>A0A846M0M3</accession>
<dbReference type="SUPFAM" id="SSF46689">
    <property type="entry name" value="Homeodomain-like"/>
    <property type="match status" value="1"/>
</dbReference>
<dbReference type="InterPro" id="IPR001647">
    <property type="entry name" value="HTH_TetR"/>
</dbReference>
<reference evidence="7 8" key="1">
    <citation type="submission" date="2020-03" db="EMBL/GenBank/DDBJ databases">
        <title>Genomic Encyclopedia of Type Strains, Phase IV (KMG-IV): sequencing the most valuable type-strain genomes for metagenomic binning, comparative biology and taxonomic classification.</title>
        <authorList>
            <person name="Goeker M."/>
        </authorList>
    </citation>
    <scope>NUCLEOTIDE SEQUENCE [LARGE SCALE GENOMIC DNA]</scope>
    <source>
        <strain evidence="7 8">DSM 21299</strain>
    </source>
</reference>
<proteinExistence type="predicted"/>
<gene>
    <name evidence="7" type="ORF">FHS54_000656</name>
</gene>
<evidence type="ECO:0000313" key="8">
    <source>
        <dbReference type="Proteomes" id="UP000576821"/>
    </source>
</evidence>
<dbReference type="GO" id="GO:0000976">
    <property type="term" value="F:transcription cis-regulatory region binding"/>
    <property type="evidence" value="ECO:0007669"/>
    <property type="project" value="TreeGrafter"/>
</dbReference>
<comment type="caution">
    <text evidence="7">The sequence shown here is derived from an EMBL/GenBank/DDBJ whole genome shotgun (WGS) entry which is preliminary data.</text>
</comment>
<keyword evidence="8" id="KW-1185">Reference proteome</keyword>
<name>A0A846M0M3_9SPHN</name>
<evidence type="ECO:0000256" key="3">
    <source>
        <dbReference type="ARBA" id="ARBA00023125"/>
    </source>
</evidence>
<dbReference type="PROSITE" id="PS50977">
    <property type="entry name" value="HTH_TETR_2"/>
    <property type="match status" value="1"/>
</dbReference>
<keyword evidence="2" id="KW-0805">Transcription regulation</keyword>
<dbReference type="Gene3D" id="1.10.357.10">
    <property type="entry name" value="Tetracycline Repressor, domain 2"/>
    <property type="match status" value="1"/>
</dbReference>
<dbReference type="SUPFAM" id="SSF48498">
    <property type="entry name" value="Tetracyclin repressor-like, C-terminal domain"/>
    <property type="match status" value="1"/>
</dbReference>
<keyword evidence="3 5" id="KW-0238">DNA-binding</keyword>
<evidence type="ECO:0000259" key="6">
    <source>
        <dbReference type="PROSITE" id="PS50977"/>
    </source>
</evidence>
<dbReference type="EMBL" id="JAASQR010000001">
    <property type="protein sequence ID" value="NIJ15707.1"/>
    <property type="molecule type" value="Genomic_DNA"/>
</dbReference>
<evidence type="ECO:0000256" key="4">
    <source>
        <dbReference type="ARBA" id="ARBA00023163"/>
    </source>
</evidence>
<dbReference type="PANTHER" id="PTHR30055:SF226">
    <property type="entry name" value="HTH-TYPE TRANSCRIPTIONAL REGULATOR PKSA"/>
    <property type="match status" value="1"/>
</dbReference>
<feature type="domain" description="HTH tetR-type" evidence="6">
    <location>
        <begin position="25"/>
        <end position="85"/>
    </location>
</feature>
<dbReference type="InterPro" id="IPR009057">
    <property type="entry name" value="Homeodomain-like_sf"/>
</dbReference>
<evidence type="ECO:0000256" key="2">
    <source>
        <dbReference type="ARBA" id="ARBA00023015"/>
    </source>
</evidence>
<keyword evidence="1" id="KW-0678">Repressor</keyword>
<dbReference type="Pfam" id="PF00440">
    <property type="entry name" value="TetR_N"/>
    <property type="match status" value="1"/>
</dbReference>
<dbReference type="InterPro" id="IPR050109">
    <property type="entry name" value="HTH-type_TetR-like_transc_reg"/>
</dbReference>
<feature type="DNA-binding region" description="H-T-H motif" evidence="5">
    <location>
        <begin position="48"/>
        <end position="67"/>
    </location>
</feature>
<dbReference type="GO" id="GO:0003700">
    <property type="term" value="F:DNA-binding transcription factor activity"/>
    <property type="evidence" value="ECO:0007669"/>
    <property type="project" value="TreeGrafter"/>
</dbReference>
<evidence type="ECO:0000256" key="5">
    <source>
        <dbReference type="PROSITE-ProRule" id="PRU00335"/>
    </source>
</evidence>
<dbReference type="Proteomes" id="UP000576821">
    <property type="component" value="Unassembled WGS sequence"/>
</dbReference>
<organism evidence="7 8">
    <name type="scientific">Sphingobium vermicomposti</name>
    <dbReference type="NCBI Taxonomy" id="529005"/>
    <lineage>
        <taxon>Bacteria</taxon>
        <taxon>Pseudomonadati</taxon>
        <taxon>Pseudomonadota</taxon>
        <taxon>Alphaproteobacteria</taxon>
        <taxon>Sphingomonadales</taxon>
        <taxon>Sphingomonadaceae</taxon>
        <taxon>Sphingobium</taxon>
    </lineage>
</organism>
<dbReference type="Pfam" id="PF13977">
    <property type="entry name" value="TetR_C_6"/>
    <property type="match status" value="1"/>
</dbReference>
<evidence type="ECO:0000256" key="1">
    <source>
        <dbReference type="ARBA" id="ARBA00022491"/>
    </source>
</evidence>
<sequence length="243" mass="26781">MIKSRDSDLSMDLGIVRPGKSSHGSKTVDRILQAAVNVLIEEGSAAFTLKRVAAECNMQIGNVSRHFPRKEMLVQLLLHEILTSADDLLKKHVYQSAMSAEEALTLIITGTMEGAKTKGTTHLMTELWAMSNHNEFVAERIESLYRHVHTLIGSFVKQLNPSLNADEVEAVALFINTTMEGATVLAGYHKPWEPKMPLMKAIAAHSLITMVKTITSDDIQRLIKPSLHPAESDIGSDAQLMPE</sequence>
<protein>
    <submittedName>
        <fullName evidence="7">AcrR family transcriptional regulator</fullName>
    </submittedName>
</protein>
<evidence type="ECO:0000313" key="7">
    <source>
        <dbReference type="EMBL" id="NIJ15707.1"/>
    </source>
</evidence>
<keyword evidence="4" id="KW-0804">Transcription</keyword>
<dbReference type="PANTHER" id="PTHR30055">
    <property type="entry name" value="HTH-TYPE TRANSCRIPTIONAL REGULATOR RUTR"/>
    <property type="match status" value="1"/>
</dbReference>
<dbReference type="InterPro" id="IPR036271">
    <property type="entry name" value="Tet_transcr_reg_TetR-rel_C_sf"/>
</dbReference>
<dbReference type="RefSeq" id="WP_243855591.1">
    <property type="nucleotide sequence ID" value="NZ_JAASQR010000001.1"/>
</dbReference>
<dbReference type="AlphaFoldDB" id="A0A846M0M3"/>
<dbReference type="InterPro" id="IPR039538">
    <property type="entry name" value="BetI_C"/>
</dbReference>